<evidence type="ECO:0000313" key="2">
    <source>
        <dbReference type="Proteomes" id="UP000035034"/>
    </source>
</evidence>
<keyword evidence="2" id="KW-1185">Reference proteome</keyword>
<dbReference type="EMBL" id="BAEH01000005">
    <property type="protein sequence ID" value="GAB16547.1"/>
    <property type="molecule type" value="Genomic_DNA"/>
</dbReference>
<accession>H0QUP6</accession>
<gene>
    <name evidence="1" type="ORF">GOEFS_005_00060</name>
</gene>
<proteinExistence type="predicted"/>
<organism evidence="1 2">
    <name type="scientific">Gordonia effusa NBRC 100432</name>
    <dbReference type="NCBI Taxonomy" id="1077974"/>
    <lineage>
        <taxon>Bacteria</taxon>
        <taxon>Bacillati</taxon>
        <taxon>Actinomycetota</taxon>
        <taxon>Actinomycetes</taxon>
        <taxon>Mycobacteriales</taxon>
        <taxon>Gordoniaceae</taxon>
        <taxon>Gordonia</taxon>
    </lineage>
</organism>
<evidence type="ECO:0000313" key="1">
    <source>
        <dbReference type="EMBL" id="GAB16547.1"/>
    </source>
</evidence>
<reference evidence="1 2" key="1">
    <citation type="submission" date="2011-12" db="EMBL/GenBank/DDBJ databases">
        <title>Whole genome shotgun sequence of Gordonia effusa NBRC 100432.</title>
        <authorList>
            <person name="Yoshida I."/>
            <person name="Takarada H."/>
            <person name="Hosoyama A."/>
            <person name="Tsuchikane K."/>
            <person name="Katsumata H."/>
            <person name="Yamazaki S."/>
            <person name="Fujita N."/>
        </authorList>
    </citation>
    <scope>NUCLEOTIDE SEQUENCE [LARGE SCALE GENOMIC DNA]</scope>
    <source>
        <strain evidence="1 2">NBRC 100432</strain>
    </source>
</reference>
<name>H0QUP6_9ACTN</name>
<dbReference type="AlphaFoldDB" id="H0QUP6"/>
<dbReference type="Proteomes" id="UP000035034">
    <property type="component" value="Unassembled WGS sequence"/>
</dbReference>
<sequence>ADAQTLLEKAGYSRENVLGQDTFIGQKYLVTVTDDDVGYGTMIVYRLSPISDLPGIPQLPQVSVPPLP</sequence>
<protein>
    <submittedName>
        <fullName evidence="1">Uncharacterized protein</fullName>
    </submittedName>
</protein>
<feature type="non-terminal residue" evidence="1">
    <location>
        <position position="1"/>
    </location>
</feature>
<comment type="caution">
    <text evidence="1">The sequence shown here is derived from an EMBL/GenBank/DDBJ whole genome shotgun (WGS) entry which is preliminary data.</text>
</comment>